<name>A0A4P6VMJ4_9VIRU</name>
<proteinExistence type="predicted"/>
<protein>
    <submittedName>
        <fullName evidence="1">Uncharacterized protein</fullName>
    </submittedName>
</protein>
<dbReference type="EMBL" id="MK500420">
    <property type="protein sequence ID" value="QBK89410.1"/>
    <property type="molecule type" value="Genomic_DNA"/>
</dbReference>
<accession>A0A4P6VMJ4</accession>
<evidence type="ECO:0000313" key="1">
    <source>
        <dbReference type="EMBL" id="QBK89410.1"/>
    </source>
</evidence>
<reference evidence="1" key="1">
    <citation type="journal article" date="2019" name="MBio">
        <title>Virus Genomes from Deep Sea Sediments Expand the Ocean Megavirome and Support Independent Origins of Viral Gigantism.</title>
        <authorList>
            <person name="Backstrom D."/>
            <person name="Yutin N."/>
            <person name="Jorgensen S.L."/>
            <person name="Dharamshi J."/>
            <person name="Homa F."/>
            <person name="Zaremba-Niedwiedzka K."/>
            <person name="Spang A."/>
            <person name="Wolf Y.I."/>
            <person name="Koonin E.V."/>
            <person name="Ettema T.J."/>
        </authorList>
    </citation>
    <scope>NUCLEOTIDE SEQUENCE</scope>
</reference>
<sequence>MNINKYFSRITALNKKNSINSELLKVYESHIDHYTDTLIKSMIQHCKTFKTYGNIKNRYNINNKYIDDYDELIQFSFPYYYINFLEKIMKNKLNTNPILFSIGNDLKSKYDAMKKRRDNRLILIERYLGMGHYLVLSALMDEINEDRNNPVYYVYYVGGSNGLDRAASWYEYNNLNKQILVKNNKLKPLKDAIHELLTSNPFNDSFYNL</sequence>
<gene>
    <name evidence="1" type="ORF">LCMiAC02_05050</name>
</gene>
<organism evidence="1">
    <name type="scientific">Mimivirus LCMiAC02</name>
    <dbReference type="NCBI Taxonomy" id="2506609"/>
    <lineage>
        <taxon>Viruses</taxon>
        <taxon>Varidnaviria</taxon>
        <taxon>Bamfordvirae</taxon>
        <taxon>Nucleocytoviricota</taxon>
        <taxon>Megaviricetes</taxon>
        <taxon>Imitervirales</taxon>
        <taxon>Mimiviridae</taxon>
        <taxon>Klosneuvirinae</taxon>
    </lineage>
</organism>